<evidence type="ECO:0000256" key="7">
    <source>
        <dbReference type="ARBA" id="ARBA00022692"/>
    </source>
</evidence>
<reference evidence="20" key="1">
    <citation type="submission" date="2005-12" db="EMBL/GenBank/DDBJ databases">
        <title>Altileo asheorum g.n., sp.n., a new montane chameleon from the Nyiru range, northern Kenya, with notes on the molecular phylogeny of chameleons of eastern equatorial Africa.</title>
        <authorList>
            <person name="Koreny L."/>
            <person name="Necas P."/>
            <person name="Modry D."/>
        </authorList>
    </citation>
    <scope>NUCLEOTIDE SEQUENCE</scope>
</reference>
<feature type="domain" description="NADH dehydrogenase subunit 2 C-terminal" evidence="19">
    <location>
        <begin position="290"/>
        <end position="342"/>
    </location>
</feature>
<evidence type="ECO:0000256" key="3">
    <source>
        <dbReference type="ARBA" id="ARBA00012944"/>
    </source>
</evidence>
<sequence>MNLKPQLMITFSLTAGTLITAASHHWLMAWAGLELNMLSMLAMIVKPKHPRAAEAAIKYFLTQATASAIMLFSSTVNAIQTGQWNMSQMTDKYACTMLLLALTMKIGAAPIHFWLPEVMRGTTTMTALIIASWQKIAPITILFTTHNHLPPKIMMTIGIMSTLIGGWGSINQTQLRKLMAYSSITNLGWTMVIFTTSPQIATLNIITYMILLIPTFTLIKKLSVKTLQDLTTVWTSSPMASGLLTLILLSLSGLPPLTGFAPKLLILNELVTQNLTPIATTMIMMSLISLFFYIRTTYITTMTTPPIMMPTAMKWRFSTPPKKLTSMLVPLSLTTLPLLPVLTAAV</sequence>
<keyword evidence="7 17" id="KW-0812">Transmembrane</keyword>
<protein>
    <recommendedName>
        <fullName evidence="4 17">NADH-ubiquinone oxidoreductase chain 2</fullName>
        <ecNumber evidence="3 17">7.1.1.2</ecNumber>
    </recommendedName>
</protein>
<proteinExistence type="inferred from homology"/>
<keyword evidence="5" id="KW-0813">Transport</keyword>
<keyword evidence="12 17" id="KW-0520">NAD</keyword>
<feature type="transmembrane region" description="Helical" evidence="17">
    <location>
        <begin position="153"/>
        <end position="171"/>
    </location>
</feature>
<gene>
    <name evidence="20" type="primary">ND2</name>
</gene>
<dbReference type="PANTHER" id="PTHR46552">
    <property type="entry name" value="NADH-UBIQUINONE OXIDOREDUCTASE CHAIN 2"/>
    <property type="match status" value="1"/>
</dbReference>
<evidence type="ECO:0000256" key="17">
    <source>
        <dbReference type="RuleBase" id="RU003403"/>
    </source>
</evidence>
<dbReference type="AlphaFoldDB" id="A9X451"/>
<feature type="transmembrane region" description="Helical" evidence="17">
    <location>
        <begin position="178"/>
        <end position="194"/>
    </location>
</feature>
<evidence type="ECO:0000256" key="8">
    <source>
        <dbReference type="ARBA" id="ARBA00022792"/>
    </source>
</evidence>
<dbReference type="EMBL" id="DQ335581">
    <property type="protein sequence ID" value="ABC84555.1"/>
    <property type="molecule type" value="Genomic_DNA"/>
</dbReference>
<dbReference type="Pfam" id="PF06444">
    <property type="entry name" value="NADH_dehy_S2_C"/>
    <property type="match status" value="1"/>
</dbReference>
<evidence type="ECO:0000256" key="10">
    <source>
        <dbReference type="ARBA" id="ARBA00022982"/>
    </source>
</evidence>
<evidence type="ECO:0000256" key="4">
    <source>
        <dbReference type="ARBA" id="ARBA00021008"/>
    </source>
</evidence>
<organism evidence="20">
    <name type="scientific">Kinyongia xenorhina</name>
    <dbReference type="NCBI Taxonomy" id="414986"/>
    <lineage>
        <taxon>Eukaryota</taxon>
        <taxon>Metazoa</taxon>
        <taxon>Chordata</taxon>
        <taxon>Craniata</taxon>
        <taxon>Vertebrata</taxon>
        <taxon>Euteleostomi</taxon>
        <taxon>Lepidosauria</taxon>
        <taxon>Squamata</taxon>
        <taxon>Bifurcata</taxon>
        <taxon>Unidentata</taxon>
        <taxon>Episquamata</taxon>
        <taxon>Toxicofera</taxon>
        <taxon>Iguania</taxon>
        <taxon>Acrodonta</taxon>
        <taxon>Chamaeleonidae</taxon>
        <taxon>Kinyongia</taxon>
    </lineage>
</organism>
<evidence type="ECO:0000256" key="5">
    <source>
        <dbReference type="ARBA" id="ARBA00022448"/>
    </source>
</evidence>
<dbReference type="GO" id="GO:0005743">
    <property type="term" value="C:mitochondrial inner membrane"/>
    <property type="evidence" value="ECO:0007669"/>
    <property type="project" value="UniProtKB-SubCell"/>
</dbReference>
<keyword evidence="13 17" id="KW-0830">Ubiquinone</keyword>
<keyword evidence="14 17" id="KW-0496">Mitochondrion</keyword>
<evidence type="ECO:0000256" key="12">
    <source>
        <dbReference type="ARBA" id="ARBA00023027"/>
    </source>
</evidence>
<evidence type="ECO:0000256" key="13">
    <source>
        <dbReference type="ARBA" id="ARBA00023075"/>
    </source>
</evidence>
<evidence type="ECO:0000259" key="19">
    <source>
        <dbReference type="Pfam" id="PF06444"/>
    </source>
</evidence>
<evidence type="ECO:0000256" key="15">
    <source>
        <dbReference type="ARBA" id="ARBA00023136"/>
    </source>
</evidence>
<keyword evidence="8 17" id="KW-0999">Mitochondrion inner membrane</keyword>
<feature type="transmembrane region" description="Helical" evidence="17">
    <location>
        <begin position="55"/>
        <end position="72"/>
    </location>
</feature>
<keyword evidence="10 17" id="KW-0249">Electron transport</keyword>
<comment type="function">
    <text evidence="17">Core subunit of the mitochondrial membrane respiratory chain NADH dehydrogenase (Complex I) which catalyzes electron transfer from NADH through the respiratory chain, using ubiquinone as an electron acceptor. Essential for the catalytic activity and assembly of complex I.</text>
</comment>
<keyword evidence="6 17" id="KW-0679">Respiratory chain</keyword>
<dbReference type="PRINTS" id="PR01436">
    <property type="entry name" value="NADHDHGNASE2"/>
</dbReference>
<feature type="domain" description="NADH:quinone oxidoreductase/Mrp antiporter transmembrane" evidence="18">
    <location>
        <begin position="23"/>
        <end position="288"/>
    </location>
</feature>
<comment type="similarity">
    <text evidence="2 17">Belongs to the complex I subunit 2 family.</text>
</comment>
<keyword evidence="15 17" id="KW-0472">Membrane</keyword>
<keyword evidence="11 17" id="KW-1133">Transmembrane helix</keyword>
<feature type="transmembrane region" description="Helical" evidence="17">
    <location>
        <begin position="231"/>
        <end position="254"/>
    </location>
</feature>
<evidence type="ECO:0000256" key="9">
    <source>
        <dbReference type="ARBA" id="ARBA00022967"/>
    </source>
</evidence>
<evidence type="ECO:0000259" key="18">
    <source>
        <dbReference type="Pfam" id="PF00361"/>
    </source>
</evidence>
<dbReference type="InterPro" id="IPR010933">
    <property type="entry name" value="NADH_DH_su2_C"/>
</dbReference>
<feature type="transmembrane region" description="Helical" evidence="17">
    <location>
        <begin position="93"/>
        <end position="115"/>
    </location>
</feature>
<feature type="transmembrane region" description="Helical" evidence="17">
    <location>
        <begin position="274"/>
        <end position="294"/>
    </location>
</feature>
<evidence type="ECO:0000313" key="20">
    <source>
        <dbReference type="EMBL" id="ABC84555.1"/>
    </source>
</evidence>
<comment type="subcellular location">
    <subcellularLocation>
        <location evidence="1 17">Mitochondrion inner membrane</location>
        <topology evidence="1 17">Multi-pass membrane protein</topology>
    </subcellularLocation>
</comment>
<dbReference type="GO" id="GO:0006120">
    <property type="term" value="P:mitochondrial electron transport, NADH to ubiquinone"/>
    <property type="evidence" value="ECO:0007669"/>
    <property type="project" value="InterPro"/>
</dbReference>
<evidence type="ECO:0000256" key="6">
    <source>
        <dbReference type="ARBA" id="ARBA00022660"/>
    </source>
</evidence>
<dbReference type="PANTHER" id="PTHR46552:SF1">
    <property type="entry name" value="NADH-UBIQUINONE OXIDOREDUCTASE CHAIN 2"/>
    <property type="match status" value="1"/>
</dbReference>
<evidence type="ECO:0000256" key="2">
    <source>
        <dbReference type="ARBA" id="ARBA00007012"/>
    </source>
</evidence>
<accession>A9X451</accession>
<dbReference type="InterPro" id="IPR050175">
    <property type="entry name" value="Complex_I_Subunit_2"/>
</dbReference>
<comment type="catalytic activity">
    <reaction evidence="16 17">
        <text>a ubiquinone + NADH + 5 H(+)(in) = a ubiquinol + NAD(+) + 4 H(+)(out)</text>
        <dbReference type="Rhea" id="RHEA:29091"/>
        <dbReference type="Rhea" id="RHEA-COMP:9565"/>
        <dbReference type="Rhea" id="RHEA-COMP:9566"/>
        <dbReference type="ChEBI" id="CHEBI:15378"/>
        <dbReference type="ChEBI" id="CHEBI:16389"/>
        <dbReference type="ChEBI" id="CHEBI:17976"/>
        <dbReference type="ChEBI" id="CHEBI:57540"/>
        <dbReference type="ChEBI" id="CHEBI:57945"/>
        <dbReference type="EC" id="7.1.1.2"/>
    </reaction>
</comment>
<evidence type="ECO:0000256" key="14">
    <source>
        <dbReference type="ARBA" id="ARBA00023128"/>
    </source>
</evidence>
<dbReference type="GO" id="GO:0008137">
    <property type="term" value="F:NADH dehydrogenase (ubiquinone) activity"/>
    <property type="evidence" value="ECO:0007669"/>
    <property type="project" value="UniProtKB-EC"/>
</dbReference>
<keyword evidence="9 17" id="KW-1278">Translocase</keyword>
<feature type="transmembrane region" description="Helical" evidence="17">
    <location>
        <begin position="200"/>
        <end position="219"/>
    </location>
</feature>
<name>A9X451_9SAUR</name>
<dbReference type="SMR" id="A9X451"/>
<dbReference type="Pfam" id="PF00361">
    <property type="entry name" value="Proton_antipo_M"/>
    <property type="match status" value="1"/>
</dbReference>
<evidence type="ECO:0000256" key="11">
    <source>
        <dbReference type="ARBA" id="ARBA00022989"/>
    </source>
</evidence>
<dbReference type="InterPro" id="IPR001750">
    <property type="entry name" value="ND/Mrp_TM"/>
</dbReference>
<dbReference type="EC" id="7.1.1.2" evidence="3 17"/>
<geneLocation type="mitochondrion" evidence="20"/>
<evidence type="ECO:0000256" key="1">
    <source>
        <dbReference type="ARBA" id="ARBA00004448"/>
    </source>
</evidence>
<evidence type="ECO:0000256" key="16">
    <source>
        <dbReference type="ARBA" id="ARBA00049551"/>
    </source>
</evidence>
<dbReference type="InterPro" id="IPR003917">
    <property type="entry name" value="NADH_UbQ_OxRdtase_chain2"/>
</dbReference>